<reference evidence="1 2" key="1">
    <citation type="journal article" date="2015" name="Genome Announc.">
        <title>Expanding the biotechnology potential of lactobacilli through comparative genomics of 213 strains and associated genera.</title>
        <authorList>
            <person name="Sun Z."/>
            <person name="Harris H.M."/>
            <person name="McCann A."/>
            <person name="Guo C."/>
            <person name="Argimon S."/>
            <person name="Zhang W."/>
            <person name="Yang X."/>
            <person name="Jeffery I.B."/>
            <person name="Cooney J.C."/>
            <person name="Kagawa T.F."/>
            <person name="Liu W."/>
            <person name="Song Y."/>
            <person name="Salvetti E."/>
            <person name="Wrobel A."/>
            <person name="Rasinkangas P."/>
            <person name="Parkhill J."/>
            <person name="Rea M.C."/>
            <person name="O'Sullivan O."/>
            <person name="Ritari J."/>
            <person name="Douillard F.P."/>
            <person name="Paul Ross R."/>
            <person name="Yang R."/>
            <person name="Briner A.E."/>
            <person name="Felis G.E."/>
            <person name="de Vos W.M."/>
            <person name="Barrangou R."/>
            <person name="Klaenhammer T.R."/>
            <person name="Caufield P.W."/>
            <person name="Cui Y."/>
            <person name="Zhang H."/>
            <person name="O'Toole P.W."/>
        </authorList>
    </citation>
    <scope>NUCLEOTIDE SEQUENCE [LARGE SCALE GENOMIC DNA]</scope>
    <source>
        <strain evidence="1 2">DSM 20623</strain>
    </source>
</reference>
<dbReference type="Proteomes" id="UP000051658">
    <property type="component" value="Unassembled WGS sequence"/>
</dbReference>
<organism evidence="1 2">
    <name type="scientific">Carnobacterium divergens DSM 20623</name>
    <dbReference type="NCBI Taxonomy" id="1449336"/>
    <lineage>
        <taxon>Bacteria</taxon>
        <taxon>Bacillati</taxon>
        <taxon>Bacillota</taxon>
        <taxon>Bacilli</taxon>
        <taxon>Lactobacillales</taxon>
        <taxon>Carnobacteriaceae</taxon>
        <taxon>Carnobacterium</taxon>
    </lineage>
</organism>
<dbReference type="AlphaFoldDB" id="A0A0R2HYT2"/>
<evidence type="ECO:0000313" key="2">
    <source>
        <dbReference type="Proteomes" id="UP000051658"/>
    </source>
</evidence>
<sequence>MLDLIFKNHLFSLNDILNDYYIDRSFLESLFGIENKFLSKYSEESNREYFNNSNVVSLFAKEN</sequence>
<dbReference type="EMBL" id="JQBS01000001">
    <property type="protein sequence ID" value="KRN57961.1"/>
    <property type="molecule type" value="Genomic_DNA"/>
</dbReference>
<evidence type="ECO:0000313" key="1">
    <source>
        <dbReference type="EMBL" id="KRN57961.1"/>
    </source>
</evidence>
<dbReference type="PATRIC" id="fig|1449336.4.peg.1245"/>
<protein>
    <submittedName>
        <fullName evidence="1">Uncharacterized protein</fullName>
    </submittedName>
</protein>
<accession>A0A0R2HYT2</accession>
<keyword evidence="2" id="KW-1185">Reference proteome</keyword>
<gene>
    <name evidence="1" type="ORF">IV74_GL001219</name>
</gene>
<proteinExistence type="predicted"/>
<name>A0A0R2HYT2_CARDV</name>
<comment type="caution">
    <text evidence="1">The sequence shown here is derived from an EMBL/GenBank/DDBJ whole genome shotgun (WGS) entry which is preliminary data.</text>
</comment>